<proteinExistence type="predicted"/>
<feature type="domain" description="Phosphomevalonate dehydratase large subunit-like" evidence="3">
    <location>
        <begin position="1"/>
        <end position="259"/>
    </location>
</feature>
<dbReference type="EMBL" id="BARW01025646">
    <property type="protein sequence ID" value="GAJ10862.1"/>
    <property type="molecule type" value="Genomic_DNA"/>
</dbReference>
<evidence type="ECO:0000259" key="3">
    <source>
        <dbReference type="Pfam" id="PF04412"/>
    </source>
</evidence>
<keyword evidence="1" id="KW-0408">Iron</keyword>
<keyword evidence="2" id="KW-0456">Lyase</keyword>
<feature type="non-terminal residue" evidence="4">
    <location>
        <position position="1"/>
    </location>
</feature>
<evidence type="ECO:0000256" key="2">
    <source>
        <dbReference type="ARBA" id="ARBA00023239"/>
    </source>
</evidence>
<dbReference type="PANTHER" id="PTHR36577:SF3">
    <property type="entry name" value="DUF521 DOMAIN PROTEIN (AFU_ORTHOLOGUE AFUA_6G00490)"/>
    <property type="match status" value="1"/>
</dbReference>
<accession>X1V4Z9</accession>
<evidence type="ECO:0000313" key="4">
    <source>
        <dbReference type="EMBL" id="GAJ10862.1"/>
    </source>
</evidence>
<dbReference type="AlphaFoldDB" id="X1V4Z9"/>
<sequence length="260" mass="28113">ENWRRMGVSEVFARKQMDVLEVYSSMGIEPTCTCTPYLSGNVPEFGQHVAWSESSAVSYANSVLGARTNREGGPSALAAAITGRTADYGLHLDENRRATHRVEVRCPVRRPYEFAALGYLVGREIGRGVPWFVGLELSPFDADPIRAPDEPEARTRDVLKLMGAALASSGAVGLYHVQGVTPEARALPDLCQKDIPTLTVESLEPTIAALHTRAPVQSIDLVAIGCPHASLGELRQVAEGLRGAHLSSDLWVTVARSVRD</sequence>
<feature type="non-terminal residue" evidence="4">
    <location>
        <position position="260"/>
    </location>
</feature>
<dbReference type="GO" id="GO:0016829">
    <property type="term" value="F:lyase activity"/>
    <property type="evidence" value="ECO:0007669"/>
    <property type="project" value="UniProtKB-KW"/>
</dbReference>
<comment type="caution">
    <text evidence="4">The sequence shown here is derived from an EMBL/GenBank/DDBJ whole genome shotgun (WGS) entry which is preliminary data.</text>
</comment>
<dbReference type="InterPro" id="IPR007506">
    <property type="entry name" value="PMDh-L-like_dom"/>
</dbReference>
<name>X1V4Z9_9ZZZZ</name>
<dbReference type="Pfam" id="PF04412">
    <property type="entry name" value="AcnX"/>
    <property type="match status" value="1"/>
</dbReference>
<gene>
    <name evidence="4" type="ORF">S12H4_41986</name>
</gene>
<evidence type="ECO:0000256" key="1">
    <source>
        <dbReference type="ARBA" id="ARBA00023004"/>
    </source>
</evidence>
<protein>
    <recommendedName>
        <fullName evidence="3">Phosphomevalonate dehydratase large subunit-like domain-containing protein</fullName>
    </recommendedName>
</protein>
<reference evidence="4" key="1">
    <citation type="journal article" date="2014" name="Front. Microbiol.">
        <title>High frequency of phylogenetically diverse reductive dehalogenase-homologous genes in deep subseafloor sedimentary metagenomes.</title>
        <authorList>
            <person name="Kawai M."/>
            <person name="Futagami T."/>
            <person name="Toyoda A."/>
            <person name="Takaki Y."/>
            <person name="Nishi S."/>
            <person name="Hori S."/>
            <person name="Arai W."/>
            <person name="Tsubouchi T."/>
            <person name="Morono Y."/>
            <person name="Uchiyama I."/>
            <person name="Ito T."/>
            <person name="Fujiyama A."/>
            <person name="Inagaki F."/>
            <person name="Takami H."/>
        </authorList>
    </citation>
    <scope>NUCLEOTIDE SEQUENCE</scope>
    <source>
        <strain evidence="4">Expedition CK06-06</strain>
    </source>
</reference>
<organism evidence="4">
    <name type="scientific">marine sediment metagenome</name>
    <dbReference type="NCBI Taxonomy" id="412755"/>
    <lineage>
        <taxon>unclassified sequences</taxon>
        <taxon>metagenomes</taxon>
        <taxon>ecological metagenomes</taxon>
    </lineage>
</organism>
<dbReference type="PANTHER" id="PTHR36577">
    <property type="entry name" value="DUF521 DOMAIN PROTEIN (AFU_ORTHOLOGUE AFUA_6G00490)"/>
    <property type="match status" value="1"/>
</dbReference>